<feature type="transmembrane region" description="Helical" evidence="1">
    <location>
        <begin position="169"/>
        <end position="189"/>
    </location>
</feature>
<reference evidence="2" key="2">
    <citation type="submission" date="2020-09" db="EMBL/GenBank/DDBJ databases">
        <authorList>
            <person name="Sun Q."/>
            <person name="Zhou Y."/>
        </authorList>
    </citation>
    <scope>NUCLEOTIDE SEQUENCE</scope>
    <source>
        <strain evidence="2">CGMCC 1.15320</strain>
    </source>
</reference>
<reference evidence="2" key="1">
    <citation type="journal article" date="2014" name="Int. J. Syst. Evol. Microbiol.">
        <title>Complete genome sequence of Corynebacterium casei LMG S-19264T (=DSM 44701T), isolated from a smear-ripened cheese.</title>
        <authorList>
            <consortium name="US DOE Joint Genome Institute (JGI-PGF)"/>
            <person name="Walter F."/>
            <person name="Albersmeier A."/>
            <person name="Kalinowski J."/>
            <person name="Ruckert C."/>
        </authorList>
    </citation>
    <scope>NUCLEOTIDE SEQUENCE</scope>
    <source>
        <strain evidence="2">CGMCC 1.15320</strain>
    </source>
</reference>
<dbReference type="Proteomes" id="UP000636264">
    <property type="component" value="Unassembled WGS sequence"/>
</dbReference>
<dbReference type="EMBL" id="BMIF01000008">
    <property type="protein sequence ID" value="GGA71314.1"/>
    <property type="molecule type" value="Genomic_DNA"/>
</dbReference>
<name>A0A916W6V9_9HYPH</name>
<keyword evidence="1" id="KW-0472">Membrane</keyword>
<protein>
    <recommendedName>
        <fullName evidence="4">Transporter</fullName>
    </recommendedName>
</protein>
<gene>
    <name evidence="2" type="ORF">GCM10011385_26440</name>
</gene>
<keyword evidence="3" id="KW-1185">Reference proteome</keyword>
<evidence type="ECO:0008006" key="4">
    <source>
        <dbReference type="Google" id="ProtNLM"/>
    </source>
</evidence>
<accession>A0A916W6V9</accession>
<evidence type="ECO:0000313" key="3">
    <source>
        <dbReference type="Proteomes" id="UP000636264"/>
    </source>
</evidence>
<keyword evidence="1" id="KW-0812">Transmembrane</keyword>
<feature type="transmembrane region" description="Helical" evidence="1">
    <location>
        <begin position="106"/>
        <end position="125"/>
    </location>
</feature>
<proteinExistence type="predicted"/>
<evidence type="ECO:0000256" key="1">
    <source>
        <dbReference type="SAM" id="Phobius"/>
    </source>
</evidence>
<feature type="transmembrane region" description="Helical" evidence="1">
    <location>
        <begin position="78"/>
        <end position="100"/>
    </location>
</feature>
<organism evidence="2 3">
    <name type="scientific">Nitratireductor aestuarii</name>
    <dbReference type="NCBI Taxonomy" id="1735103"/>
    <lineage>
        <taxon>Bacteria</taxon>
        <taxon>Pseudomonadati</taxon>
        <taxon>Pseudomonadota</taxon>
        <taxon>Alphaproteobacteria</taxon>
        <taxon>Hyphomicrobiales</taxon>
        <taxon>Phyllobacteriaceae</taxon>
        <taxon>Nitratireductor</taxon>
    </lineage>
</organism>
<keyword evidence="1" id="KW-1133">Transmembrane helix</keyword>
<dbReference type="RefSeq" id="WP_188721558.1">
    <property type="nucleotide sequence ID" value="NZ_BMIF01000008.1"/>
</dbReference>
<dbReference type="AlphaFoldDB" id="A0A916W6V9"/>
<evidence type="ECO:0000313" key="2">
    <source>
        <dbReference type="EMBL" id="GGA71314.1"/>
    </source>
</evidence>
<comment type="caution">
    <text evidence="2">The sequence shown here is derived from an EMBL/GenBank/DDBJ whole genome shotgun (WGS) entry which is preliminary data.</text>
</comment>
<sequence length="200" mass="22074">MTAWGADIQLYFYGVWRLMTGRQDGLRLLDISVDGFWNSFFAILVALPALLISWLTVANEAEALMLLPGSRFDFLARLVVSNVGAWVLPLVALGVVAPYVRIADRYVHYVVATNWATALVAWMMLPPTLLQIFFPHLEEISVLLSLILFFVTLFLSWRVTVAAIGRGPAVGTGVFFAMVVASVTVLLFLQSLLGVQIEGL</sequence>
<feature type="transmembrane region" description="Helical" evidence="1">
    <location>
        <begin position="137"/>
        <end position="157"/>
    </location>
</feature>
<feature type="transmembrane region" description="Helical" evidence="1">
    <location>
        <begin position="36"/>
        <end position="57"/>
    </location>
</feature>